<evidence type="ECO:0000313" key="2">
    <source>
        <dbReference type="Proteomes" id="UP000001822"/>
    </source>
</evidence>
<dbReference type="AlphaFoldDB" id="A0A6N4SSA8"/>
<gene>
    <name evidence="1" type="ordered locus">CHU_2062</name>
</gene>
<keyword evidence="2" id="KW-1185">Reference proteome</keyword>
<dbReference type="EMBL" id="CP000383">
    <property type="protein sequence ID" value="ABG59325.1"/>
    <property type="molecule type" value="Genomic_DNA"/>
</dbReference>
<sequence>MLFIVIFLSACDRDFLFPKSNRSGTIVKKRNDSVLQIIVLFCFKRLRAASGLPWAVRKLIRYTEVVESSLPDHSSELPIPTYLSIRSEFSAIKD</sequence>
<accession>A0A6N4SSA8</accession>
<protein>
    <submittedName>
        <fullName evidence="1">Uncharacterized protein</fullName>
    </submittedName>
</protein>
<proteinExistence type="predicted"/>
<name>A0A6N4SSA8_CYTH3</name>
<dbReference type="KEGG" id="chu:CHU_2062"/>
<dbReference type="Proteomes" id="UP000001822">
    <property type="component" value="Chromosome"/>
</dbReference>
<evidence type="ECO:0000313" key="1">
    <source>
        <dbReference type="EMBL" id="ABG59325.1"/>
    </source>
</evidence>
<reference evidence="1 2" key="1">
    <citation type="journal article" date="2007" name="Appl. Environ. Microbiol.">
        <title>Genome sequence of the cellulolytic gliding bacterium Cytophaga hutchinsonii.</title>
        <authorList>
            <person name="Xie G."/>
            <person name="Bruce D.C."/>
            <person name="Challacombe J.F."/>
            <person name="Chertkov O."/>
            <person name="Detter J.C."/>
            <person name="Gilna P."/>
            <person name="Han C.S."/>
            <person name="Lucas S."/>
            <person name="Misra M."/>
            <person name="Myers G.L."/>
            <person name="Richardson P."/>
            <person name="Tapia R."/>
            <person name="Thayer N."/>
            <person name="Thompson L.S."/>
            <person name="Brettin T.S."/>
            <person name="Henrissat B."/>
            <person name="Wilson D.B."/>
            <person name="McBride M.J."/>
        </authorList>
    </citation>
    <scope>NUCLEOTIDE SEQUENCE [LARGE SCALE GENOMIC DNA]</scope>
    <source>
        <strain evidence="2">ATCC 33406 / DSM 1761 / CIP 103989 / NBRC 15051 / NCIMB 9469 / D465</strain>
    </source>
</reference>
<organism evidence="1 2">
    <name type="scientific">Cytophaga hutchinsonii (strain ATCC 33406 / DSM 1761 / CIP 103989 / NBRC 15051 / NCIMB 9469 / D465)</name>
    <dbReference type="NCBI Taxonomy" id="269798"/>
    <lineage>
        <taxon>Bacteria</taxon>
        <taxon>Pseudomonadati</taxon>
        <taxon>Bacteroidota</taxon>
        <taxon>Cytophagia</taxon>
        <taxon>Cytophagales</taxon>
        <taxon>Cytophagaceae</taxon>
        <taxon>Cytophaga</taxon>
    </lineage>
</organism>